<comment type="caution">
    <text evidence="3">The sequence shown here is derived from an EMBL/GenBank/DDBJ whole genome shotgun (WGS) entry which is preliminary data.</text>
</comment>
<feature type="transmembrane region" description="Helical" evidence="2">
    <location>
        <begin position="29"/>
        <end position="48"/>
    </location>
</feature>
<keyword evidence="2" id="KW-0472">Membrane</keyword>
<evidence type="ECO:0000313" key="3">
    <source>
        <dbReference type="EMBL" id="KIP64861.1"/>
    </source>
</evidence>
<evidence type="ECO:0000313" key="4">
    <source>
        <dbReference type="Proteomes" id="UP000032046"/>
    </source>
</evidence>
<organism evidence="3 4">
    <name type="scientific">Prevotella pectinovora</name>
    <dbReference type="NCBI Taxonomy" id="1602169"/>
    <lineage>
        <taxon>Bacteria</taxon>
        <taxon>Pseudomonadati</taxon>
        <taxon>Bacteroidota</taxon>
        <taxon>Bacteroidia</taxon>
        <taxon>Bacteroidales</taxon>
        <taxon>Prevotellaceae</taxon>
        <taxon>Prevotella</taxon>
    </lineage>
</organism>
<feature type="transmembrane region" description="Helical" evidence="2">
    <location>
        <begin position="54"/>
        <end position="82"/>
    </location>
</feature>
<sequence length="417" mass="49111">MIQGNTWYDYLNELKLFLCDVAKSRWARYLFYPLGVFVAIMYMTSQAGAHPYSFFSYVCDFAGCIAVIILCTMTVLSCIFTADYPYDRLRRRNKERDNQRIIAAFRKEYDKETELRIQRDNELVRRQVIVECHKQQKAQLDEIRTKQKEELDNLQSEINQKKKELEFCKSRYEQDYQNLENVHKKSEDEIVRLTQYITEKEKSIEDLQTRLVESQSSYNIQIEELKARHAEELEQFKQKAIDELRSDGFSLFKKATEALEESRERILRENSERVKVVTTYAVMELTQFGFSPESYAFIQHKVCTFAETGGKFDKTEQSIIVNPFKDEVARKHGRKKKINKTGNVLTTLDIAHYTRNIAIYLDFRLEDVARFTVYLFKEWYPDGDFLSITKAAAKLPDSGLIKIHEDLEGYIAEQGWG</sequence>
<dbReference type="Proteomes" id="UP000032046">
    <property type="component" value="Unassembled WGS sequence"/>
</dbReference>
<keyword evidence="2" id="KW-0812">Transmembrane</keyword>
<name>A0A0D0IWW6_9BACT</name>
<dbReference type="EMBL" id="JXQK01000010">
    <property type="protein sequence ID" value="KIP64861.1"/>
    <property type="molecule type" value="Genomic_DNA"/>
</dbReference>
<dbReference type="RefSeq" id="WP_042517274.1">
    <property type="nucleotide sequence ID" value="NZ_JXQK01000010.1"/>
</dbReference>
<evidence type="ECO:0000256" key="2">
    <source>
        <dbReference type="SAM" id="Phobius"/>
    </source>
</evidence>
<keyword evidence="1" id="KW-0175">Coiled coil</keyword>
<feature type="coiled-coil region" evidence="1">
    <location>
        <begin position="137"/>
        <end position="272"/>
    </location>
</feature>
<dbReference type="AlphaFoldDB" id="A0A0D0IWW6"/>
<accession>A0A0D0IWW6</accession>
<keyword evidence="4" id="KW-1185">Reference proteome</keyword>
<protein>
    <submittedName>
        <fullName evidence="3">Contig10, whole genome shotgun sequence</fullName>
    </submittedName>
</protein>
<reference evidence="3 4" key="1">
    <citation type="submission" date="2015-01" db="EMBL/GenBank/DDBJ databases">
        <title>Comparative genomics of non-oral Prevotella species.</title>
        <authorList>
            <person name="Accetto T."/>
            <person name="Nograsek B."/>
            <person name="Avgustin G."/>
        </authorList>
    </citation>
    <scope>NUCLEOTIDE SEQUENCE [LARGE SCALE GENOMIC DNA]</scope>
    <source>
        <strain evidence="3 4">P5-119</strain>
    </source>
</reference>
<proteinExistence type="predicted"/>
<gene>
    <name evidence="3" type="ORF">ST44_00830</name>
</gene>
<dbReference type="STRING" id="1602171.ST44_00830"/>
<evidence type="ECO:0000256" key="1">
    <source>
        <dbReference type="SAM" id="Coils"/>
    </source>
</evidence>
<keyword evidence="2" id="KW-1133">Transmembrane helix</keyword>